<organism evidence="1">
    <name type="scientific">marine metagenome</name>
    <dbReference type="NCBI Taxonomy" id="408172"/>
    <lineage>
        <taxon>unclassified sequences</taxon>
        <taxon>metagenomes</taxon>
        <taxon>ecological metagenomes</taxon>
    </lineage>
</organism>
<feature type="non-terminal residue" evidence="1">
    <location>
        <position position="255"/>
    </location>
</feature>
<dbReference type="AlphaFoldDB" id="A0A382ZVP0"/>
<dbReference type="EMBL" id="UINC01187055">
    <property type="protein sequence ID" value="SVD99574.1"/>
    <property type="molecule type" value="Genomic_DNA"/>
</dbReference>
<feature type="non-terminal residue" evidence="1">
    <location>
        <position position="1"/>
    </location>
</feature>
<accession>A0A382ZVP0</accession>
<protein>
    <submittedName>
        <fullName evidence="1">Uncharacterized protein</fullName>
    </submittedName>
</protein>
<evidence type="ECO:0000313" key="1">
    <source>
        <dbReference type="EMBL" id="SVD99574.1"/>
    </source>
</evidence>
<dbReference type="Pfam" id="PF14236">
    <property type="entry name" value="DruA"/>
    <property type="match status" value="1"/>
</dbReference>
<reference evidence="1" key="1">
    <citation type="submission" date="2018-05" db="EMBL/GenBank/DDBJ databases">
        <authorList>
            <person name="Lanie J.A."/>
            <person name="Ng W.-L."/>
            <person name="Kazmierczak K.M."/>
            <person name="Andrzejewski T.M."/>
            <person name="Davidsen T.M."/>
            <person name="Wayne K.J."/>
            <person name="Tettelin H."/>
            <person name="Glass J.I."/>
            <person name="Rusch D."/>
            <person name="Podicherti R."/>
            <person name="Tsui H.-C.T."/>
            <person name="Winkler M.E."/>
        </authorList>
    </citation>
    <scope>NUCLEOTIDE SEQUENCE</scope>
</reference>
<proteinExistence type="predicted"/>
<dbReference type="InterPro" id="IPR025639">
    <property type="entry name" value="DruA"/>
</dbReference>
<name>A0A382ZVP0_9ZZZZ</name>
<sequence length="255" mass="28940">RLRKIERVKDLPVPIPGFGLEDDMFQSYDMVPEDMDIEVTQIDNQTFNAMLEKVASFSPDQAPGKELKLVVKEKNTNTLLGFIKLGSPIINSKPRNNYLGDVPELTIFNQRAIMGFVIVPIQPFGYNYLGGKLLALICCSHKVREMLNDKYDTEFCLFETTSLYGNIKGTSMYDGLKPFLRFKGDTISKFVPTLGEEAYSSCKKIIEDDIQDEIIHKDASSRKLKITTKIISLVKSSLRETDINLYEKFVSAIEK</sequence>
<gene>
    <name evidence="1" type="ORF">METZ01_LOCUS452428</name>
</gene>